<dbReference type="CDD" id="cd00085">
    <property type="entry name" value="HNHc"/>
    <property type="match status" value="1"/>
</dbReference>
<dbReference type="EMBL" id="JADWYR010000002">
    <property type="protein sequence ID" value="MBG9377185.1"/>
    <property type="molecule type" value="Genomic_DNA"/>
</dbReference>
<comment type="caution">
    <text evidence="2">The sequence shown here is derived from an EMBL/GenBank/DDBJ whole genome shotgun (WGS) entry which is preliminary data.</text>
</comment>
<keyword evidence="2" id="KW-0255">Endonuclease</keyword>
<keyword evidence="3" id="KW-1185">Reference proteome</keyword>
<organism evidence="2 3">
    <name type="scientific">Panacibacter microcysteis</name>
    <dbReference type="NCBI Taxonomy" id="2793269"/>
    <lineage>
        <taxon>Bacteria</taxon>
        <taxon>Pseudomonadati</taxon>
        <taxon>Bacteroidota</taxon>
        <taxon>Chitinophagia</taxon>
        <taxon>Chitinophagales</taxon>
        <taxon>Chitinophagaceae</taxon>
        <taxon>Panacibacter</taxon>
    </lineage>
</organism>
<dbReference type="Gene3D" id="1.10.30.50">
    <property type="match status" value="1"/>
</dbReference>
<keyword evidence="2" id="KW-0378">Hydrolase</keyword>
<dbReference type="Proteomes" id="UP000628448">
    <property type="component" value="Unassembled WGS sequence"/>
</dbReference>
<evidence type="ECO:0000259" key="1">
    <source>
        <dbReference type="SMART" id="SM00507"/>
    </source>
</evidence>
<reference evidence="2" key="1">
    <citation type="submission" date="2020-11" db="EMBL/GenBank/DDBJ databases">
        <title>Bacterial whole genome sequence for Panacibacter sp. DH6.</title>
        <authorList>
            <person name="Le V."/>
            <person name="Ko S."/>
            <person name="Ahn C.-Y."/>
            <person name="Oh H.-M."/>
        </authorList>
    </citation>
    <scope>NUCLEOTIDE SEQUENCE</scope>
    <source>
        <strain evidence="2">DH6</strain>
    </source>
</reference>
<sequence>MKEIKPLQFLRTIKTGKGLIKLIISLRSIRRVNKVKDVKRSALTKKQRQLILEKTDCRCHICGIELELKNFHADHVKPQITGGIHAENNYLPSCASCNNLRWHYSSEEIQLILKMGRWMKTKLLDESEESLFIANAFMKHDMQLRKKRKTNKTE</sequence>
<dbReference type="GO" id="GO:0008270">
    <property type="term" value="F:zinc ion binding"/>
    <property type="evidence" value="ECO:0007669"/>
    <property type="project" value="InterPro"/>
</dbReference>
<feature type="domain" description="HNH nuclease" evidence="1">
    <location>
        <begin position="46"/>
        <end position="99"/>
    </location>
</feature>
<proteinExistence type="predicted"/>
<dbReference type="RefSeq" id="WP_196991284.1">
    <property type="nucleotide sequence ID" value="NZ_JADWYR010000002.1"/>
</dbReference>
<dbReference type="AlphaFoldDB" id="A0A931GW47"/>
<dbReference type="InterPro" id="IPR003615">
    <property type="entry name" value="HNH_nuc"/>
</dbReference>
<dbReference type="SMART" id="SM00507">
    <property type="entry name" value="HNHc"/>
    <property type="match status" value="1"/>
</dbReference>
<dbReference type="GO" id="GO:0004519">
    <property type="term" value="F:endonuclease activity"/>
    <property type="evidence" value="ECO:0007669"/>
    <property type="project" value="UniProtKB-KW"/>
</dbReference>
<accession>A0A931GW47</accession>
<evidence type="ECO:0000313" key="3">
    <source>
        <dbReference type="Proteomes" id="UP000628448"/>
    </source>
</evidence>
<dbReference type="GO" id="GO:0003676">
    <property type="term" value="F:nucleic acid binding"/>
    <property type="evidence" value="ECO:0007669"/>
    <property type="project" value="InterPro"/>
</dbReference>
<dbReference type="InterPro" id="IPR002711">
    <property type="entry name" value="HNH"/>
</dbReference>
<gene>
    <name evidence="2" type="ORF">I5907_13155</name>
</gene>
<keyword evidence="2" id="KW-0540">Nuclease</keyword>
<dbReference type="Pfam" id="PF01844">
    <property type="entry name" value="HNH"/>
    <property type="match status" value="1"/>
</dbReference>
<protein>
    <submittedName>
        <fullName evidence="2">HNH endonuclease</fullName>
    </submittedName>
</protein>
<name>A0A931GW47_9BACT</name>
<evidence type="ECO:0000313" key="2">
    <source>
        <dbReference type="EMBL" id="MBG9377185.1"/>
    </source>
</evidence>